<dbReference type="InterPro" id="IPR039069">
    <property type="entry name" value="CE7"/>
</dbReference>
<dbReference type="Gene3D" id="3.40.50.1820">
    <property type="entry name" value="alpha/beta hydrolase"/>
    <property type="match status" value="1"/>
</dbReference>
<dbReference type="PANTHER" id="PTHR40111:SF1">
    <property type="entry name" value="CEPHALOSPORIN-C DEACETYLASE"/>
    <property type="match status" value="1"/>
</dbReference>
<evidence type="ECO:0000313" key="5">
    <source>
        <dbReference type="Proteomes" id="UP000565468"/>
    </source>
</evidence>
<keyword evidence="5" id="KW-1185">Reference proteome</keyword>
<dbReference type="EMBL" id="JABBPN010000010">
    <property type="protein sequence ID" value="NMO96548.1"/>
    <property type="molecule type" value="Genomic_DNA"/>
</dbReference>
<dbReference type="PANTHER" id="PTHR40111">
    <property type="entry name" value="CEPHALOSPORIN-C DEACETYLASE"/>
    <property type="match status" value="1"/>
</dbReference>
<dbReference type="InterPro" id="IPR008391">
    <property type="entry name" value="AXE1_dom"/>
</dbReference>
<feature type="binding site" evidence="2">
    <location>
        <position position="92"/>
    </location>
    <ligand>
        <name>substrate</name>
    </ligand>
</feature>
<organism evidence="4 5">
    <name type="scientific">Paenibacillus lemnae</name>
    <dbReference type="NCBI Taxonomy" id="1330551"/>
    <lineage>
        <taxon>Bacteria</taxon>
        <taxon>Bacillati</taxon>
        <taxon>Bacillota</taxon>
        <taxon>Bacilli</taxon>
        <taxon>Bacillales</taxon>
        <taxon>Paenibacillaceae</taxon>
        <taxon>Paenibacillus</taxon>
    </lineage>
</organism>
<dbReference type="AlphaFoldDB" id="A0A848M5X5"/>
<evidence type="ECO:0000259" key="3">
    <source>
        <dbReference type="Pfam" id="PF05448"/>
    </source>
</evidence>
<reference evidence="4 5" key="1">
    <citation type="submission" date="2020-04" db="EMBL/GenBank/DDBJ databases">
        <title>Paenibacillus algicola sp. nov., a novel marine bacterium producing alginate lyase.</title>
        <authorList>
            <person name="Huang H."/>
        </authorList>
    </citation>
    <scope>NUCLEOTIDE SEQUENCE [LARGE SCALE GENOMIC DNA]</scope>
    <source>
        <strain evidence="4 5">L7-75</strain>
    </source>
</reference>
<dbReference type="Pfam" id="PF05448">
    <property type="entry name" value="AXE1"/>
    <property type="match status" value="1"/>
</dbReference>
<feature type="active site" description="Nucleophile" evidence="1">
    <location>
        <position position="183"/>
    </location>
</feature>
<protein>
    <submittedName>
        <fullName evidence="4">Acetylxylan esterase</fullName>
    </submittedName>
</protein>
<gene>
    <name evidence="4" type="ORF">HII30_12270</name>
</gene>
<evidence type="ECO:0000313" key="4">
    <source>
        <dbReference type="EMBL" id="NMO96548.1"/>
    </source>
</evidence>
<feature type="domain" description="Acetyl xylan esterase" evidence="3">
    <location>
        <begin position="1"/>
        <end position="316"/>
    </location>
</feature>
<name>A0A848M5X5_PAELE</name>
<accession>A0A848M5X5</accession>
<evidence type="ECO:0000256" key="2">
    <source>
        <dbReference type="PIRSR" id="PIRSR639069-2"/>
    </source>
</evidence>
<dbReference type="Proteomes" id="UP000565468">
    <property type="component" value="Unassembled WGS sequence"/>
</dbReference>
<feature type="active site" description="Charge relay system" evidence="1">
    <location>
        <position position="273"/>
    </location>
</feature>
<dbReference type="SUPFAM" id="SSF53474">
    <property type="entry name" value="alpha/beta-Hydrolases"/>
    <property type="match status" value="1"/>
</dbReference>
<proteinExistence type="predicted"/>
<comment type="caution">
    <text evidence="4">The sequence shown here is derived from an EMBL/GenBank/DDBJ whole genome shotgun (WGS) entry which is preliminary data.</text>
</comment>
<dbReference type="GO" id="GO:0005976">
    <property type="term" value="P:polysaccharide metabolic process"/>
    <property type="evidence" value="ECO:0007669"/>
    <property type="project" value="TreeGrafter"/>
</dbReference>
<sequence>MPLVDMPLDKLKEYQGINPKPADFDAFWDAALKELDGVDPQARFVKNGPKLPHAECYDLYFKSVRGAEIHAKYVKPSNISNPVPAVLQFHGYTGGSGDWSEKLTFVSQGFAVAAMDCRGQGGLSEDTGGVKGTTYQGHIIRGLDDSPEQLLFRHIFLDTVQLARVIMSLPEIDEARVVSSGGSQGGALSLACAALEPRIVKTVSVFPFLCDYRRVWEMDLAKGAYQELQTFFRHFDPRHEREDEIFYRLGYIDVQHLAPRIQAEVLMGSGLMDTICPPSTQFAAYNKIKTAKQVKIYPDFGHEGLPGFNDIAMEFLLDI</sequence>
<dbReference type="InterPro" id="IPR029058">
    <property type="entry name" value="AB_hydrolase_fold"/>
</dbReference>
<feature type="active site" description="Charge relay system" evidence="1">
    <location>
        <position position="302"/>
    </location>
</feature>
<dbReference type="RefSeq" id="WP_169505333.1">
    <property type="nucleotide sequence ID" value="NZ_JABBPN010000010.1"/>
</dbReference>
<dbReference type="GO" id="GO:0052689">
    <property type="term" value="F:carboxylic ester hydrolase activity"/>
    <property type="evidence" value="ECO:0007669"/>
    <property type="project" value="TreeGrafter"/>
</dbReference>
<evidence type="ECO:0000256" key="1">
    <source>
        <dbReference type="PIRSR" id="PIRSR639069-1"/>
    </source>
</evidence>